<accession>X6MU11</accession>
<dbReference type="Proteomes" id="UP000023152">
    <property type="component" value="Unassembled WGS sequence"/>
</dbReference>
<evidence type="ECO:0000313" key="1">
    <source>
        <dbReference type="EMBL" id="ETO17166.1"/>
    </source>
</evidence>
<evidence type="ECO:0008006" key="3">
    <source>
        <dbReference type="Google" id="ProtNLM"/>
    </source>
</evidence>
<proteinExistence type="predicted"/>
<name>X6MU11_RETFI</name>
<feature type="non-terminal residue" evidence="1">
    <location>
        <position position="136"/>
    </location>
</feature>
<sequence length="136" mass="16445">IWINYWSKWYWPFLRDHNKNEQDSVVPFLRRQVYDTIYDWNRIKDTEDASAGCPTNHELELLNSLNRVHNEIDELGMEIHMMCHLDEQTKIDSKFIQSLKKKLSLFIDMVDTHMSEEEQVFFAVLPKLVLLTEKEW</sequence>
<reference evidence="1 2" key="1">
    <citation type="journal article" date="2013" name="Curr. Biol.">
        <title>The Genome of the Foraminiferan Reticulomyxa filosa.</title>
        <authorList>
            <person name="Glockner G."/>
            <person name="Hulsmann N."/>
            <person name="Schleicher M."/>
            <person name="Noegel A.A."/>
            <person name="Eichinger L."/>
            <person name="Gallinger C."/>
            <person name="Pawlowski J."/>
            <person name="Sierra R."/>
            <person name="Euteneuer U."/>
            <person name="Pillet L."/>
            <person name="Moustafa A."/>
            <person name="Platzer M."/>
            <person name="Groth M."/>
            <person name="Szafranski K."/>
            <person name="Schliwa M."/>
        </authorList>
    </citation>
    <scope>NUCLEOTIDE SEQUENCE [LARGE SCALE GENOMIC DNA]</scope>
</reference>
<dbReference type="AlphaFoldDB" id="X6MU11"/>
<comment type="caution">
    <text evidence="1">The sequence shown here is derived from an EMBL/GenBank/DDBJ whole genome shotgun (WGS) entry which is preliminary data.</text>
</comment>
<evidence type="ECO:0000313" key="2">
    <source>
        <dbReference type="Proteomes" id="UP000023152"/>
    </source>
</evidence>
<organism evidence="1 2">
    <name type="scientific">Reticulomyxa filosa</name>
    <dbReference type="NCBI Taxonomy" id="46433"/>
    <lineage>
        <taxon>Eukaryota</taxon>
        <taxon>Sar</taxon>
        <taxon>Rhizaria</taxon>
        <taxon>Retaria</taxon>
        <taxon>Foraminifera</taxon>
        <taxon>Monothalamids</taxon>
        <taxon>Reticulomyxidae</taxon>
        <taxon>Reticulomyxa</taxon>
    </lineage>
</organism>
<feature type="non-terminal residue" evidence="1">
    <location>
        <position position="1"/>
    </location>
</feature>
<dbReference type="EMBL" id="ASPP01017162">
    <property type="protein sequence ID" value="ETO17166.1"/>
    <property type="molecule type" value="Genomic_DNA"/>
</dbReference>
<protein>
    <recommendedName>
        <fullName evidence="3">Hemerythrin-like domain-containing protein</fullName>
    </recommendedName>
</protein>
<dbReference type="Gene3D" id="1.20.120.520">
    <property type="entry name" value="nmb1532 protein domain like"/>
    <property type="match status" value="1"/>
</dbReference>
<keyword evidence="2" id="KW-1185">Reference proteome</keyword>
<gene>
    <name evidence="1" type="ORF">RFI_20164</name>
</gene>